<dbReference type="InterPro" id="IPR000195">
    <property type="entry name" value="Rab-GAP-TBC_dom"/>
</dbReference>
<dbReference type="PANTHER" id="PTHR47219:SF9">
    <property type="entry name" value="GTPASE ACTIVATING PROTEIN AND CENTROSOME-ASSOCIATED, ISOFORM B"/>
    <property type="match status" value="1"/>
</dbReference>
<protein>
    <submittedName>
        <fullName evidence="5">Rab GTPase-activating protein 1-like</fullName>
    </submittedName>
</protein>
<reference evidence="5" key="1">
    <citation type="submission" date="2025-08" db="UniProtKB">
        <authorList>
            <consortium name="RefSeq"/>
        </authorList>
    </citation>
    <scope>IDENTIFICATION</scope>
    <source>
        <tissue evidence="5">Muscle</tissue>
    </source>
</reference>
<dbReference type="InterPro" id="IPR035969">
    <property type="entry name" value="Rab-GAP_TBC_sf"/>
</dbReference>
<dbReference type="PANTHER" id="PTHR47219">
    <property type="entry name" value="RAB GTPASE-ACTIVATING PROTEIN 1-LIKE"/>
    <property type="match status" value="1"/>
</dbReference>
<dbReference type="Pfam" id="PF00566">
    <property type="entry name" value="RabGAP-TBC"/>
    <property type="match status" value="1"/>
</dbReference>
<keyword evidence="1" id="KW-0175">Coiled coil</keyword>
<keyword evidence="4" id="KW-1185">Reference proteome</keyword>
<dbReference type="PROSITE" id="PS50086">
    <property type="entry name" value="TBC_RABGAP"/>
    <property type="match status" value="1"/>
</dbReference>
<dbReference type="Proteomes" id="UP000694941">
    <property type="component" value="Unplaced"/>
</dbReference>
<feature type="coiled-coil region" evidence="1">
    <location>
        <begin position="334"/>
        <end position="495"/>
    </location>
</feature>
<sequence length="604" mass="70179">MFDVISLESATQLHRKRMTLSLNISQGRRPVDLSPSTPGDVESNSDNDEPLLSGTGEVSKDCTETELAGWAEVLTKWRQNLKQRPKSLASYVRRGVPEALRGEVWQLLAGCYDNRDMMETYRLLINKESPCENVIQRDINRTFPAHEYFRESGGLGQDSLYKICKAYSIYDQEIGYCQGLSFLAAALLLHMPEEQAFHVLAKIMFDYGLRDLFRNSFEELHLKFYQLERLMEDQLPELYGHFLDLGIEAHMFGSQWFLTLYTAKFPLYVVFYILDLFLLDAMETIFQVAIALLMISKNDLLALDFEGVLKYFRVSLPKKYRTEEMARQVLNTAVRVKVKRIKKYEKEFAAMREEQKQEEDPVERLKRENKCLLESNMRLEQENDDLAHELVTSKIQLRKDLDITEDKAETLTKELLIAKTSLNEAEEEKKRLETEVGQLKEVCRRELQRTETEISRNTAIISEYKQICTQLSTRLEKEQNTNKEAIEQLKTTLKTCDQCFKLLESQDIFRQRCQKKIYSSGKTTKLLDTDKQIRELEIELAQTKLALVETECKNQDLTHQLNSALQELQASRNTWFHKTLSSIRDAARKEIGGTGREGKEREAT</sequence>
<feature type="domain" description="Rab-GAP TBC" evidence="3">
    <location>
        <begin position="95"/>
        <end position="281"/>
    </location>
</feature>
<name>A0ABM1C4Q8_LIMPO</name>
<dbReference type="Gene3D" id="1.10.8.270">
    <property type="entry name" value="putative rabgap domain of human tbc1 domain family member 14 like domains"/>
    <property type="match status" value="1"/>
</dbReference>
<feature type="coiled-coil region" evidence="1">
    <location>
        <begin position="526"/>
        <end position="574"/>
    </location>
</feature>
<evidence type="ECO:0000313" key="4">
    <source>
        <dbReference type="Proteomes" id="UP000694941"/>
    </source>
</evidence>
<evidence type="ECO:0000259" key="3">
    <source>
        <dbReference type="PROSITE" id="PS50086"/>
    </source>
</evidence>
<dbReference type="GeneID" id="106478143"/>
<dbReference type="SUPFAM" id="SSF47923">
    <property type="entry name" value="Ypt/Rab-GAP domain of gyp1p"/>
    <property type="match status" value="2"/>
</dbReference>
<gene>
    <name evidence="5" type="primary">LOC106478143</name>
</gene>
<organism evidence="4 5">
    <name type="scientific">Limulus polyphemus</name>
    <name type="common">Atlantic horseshoe crab</name>
    <dbReference type="NCBI Taxonomy" id="6850"/>
    <lineage>
        <taxon>Eukaryota</taxon>
        <taxon>Metazoa</taxon>
        <taxon>Ecdysozoa</taxon>
        <taxon>Arthropoda</taxon>
        <taxon>Chelicerata</taxon>
        <taxon>Merostomata</taxon>
        <taxon>Xiphosura</taxon>
        <taxon>Limulidae</taxon>
        <taxon>Limulus</taxon>
    </lineage>
</organism>
<feature type="region of interest" description="Disordered" evidence="2">
    <location>
        <begin position="25"/>
        <end position="58"/>
    </location>
</feature>
<dbReference type="Gene3D" id="1.10.472.80">
    <property type="entry name" value="Ypt/Rab-GAP domain of gyp1p, domain 3"/>
    <property type="match status" value="1"/>
</dbReference>
<dbReference type="Gene3D" id="1.10.10.750">
    <property type="entry name" value="Ypt/Rab-GAP domain of gyp1p, domain 1"/>
    <property type="match status" value="1"/>
</dbReference>
<proteinExistence type="predicted"/>
<evidence type="ECO:0000256" key="1">
    <source>
        <dbReference type="SAM" id="Coils"/>
    </source>
</evidence>
<dbReference type="InterPro" id="IPR050302">
    <property type="entry name" value="Rab_GAP_TBC_domain"/>
</dbReference>
<dbReference type="SMART" id="SM00164">
    <property type="entry name" value="TBC"/>
    <property type="match status" value="1"/>
</dbReference>
<dbReference type="RefSeq" id="XP_013794115.2">
    <property type="nucleotide sequence ID" value="XM_013938661.2"/>
</dbReference>
<evidence type="ECO:0000256" key="2">
    <source>
        <dbReference type="SAM" id="MobiDB-lite"/>
    </source>
</evidence>
<accession>A0ABM1C4Q8</accession>
<evidence type="ECO:0000313" key="5">
    <source>
        <dbReference type="RefSeq" id="XP_013794115.2"/>
    </source>
</evidence>